<keyword evidence="1" id="KW-0732">Signal</keyword>
<organism evidence="2 3">
    <name type="scientific">Massilia consociata</name>
    <dbReference type="NCBI Taxonomy" id="760117"/>
    <lineage>
        <taxon>Bacteria</taxon>
        <taxon>Pseudomonadati</taxon>
        <taxon>Pseudomonadota</taxon>
        <taxon>Betaproteobacteria</taxon>
        <taxon>Burkholderiales</taxon>
        <taxon>Oxalobacteraceae</taxon>
        <taxon>Telluria group</taxon>
        <taxon>Massilia</taxon>
    </lineage>
</organism>
<dbReference type="RefSeq" id="WP_379680815.1">
    <property type="nucleotide sequence ID" value="NZ_JBHLWP010000016.1"/>
</dbReference>
<dbReference type="EMBL" id="JBHLWP010000016">
    <property type="protein sequence ID" value="MFC0253677.1"/>
    <property type="molecule type" value="Genomic_DNA"/>
</dbReference>
<name>A0ABV6FJI3_9BURK</name>
<keyword evidence="3" id="KW-1185">Reference proteome</keyword>
<evidence type="ECO:0000256" key="1">
    <source>
        <dbReference type="SAM" id="SignalP"/>
    </source>
</evidence>
<dbReference type="PROSITE" id="PS51257">
    <property type="entry name" value="PROKAR_LIPOPROTEIN"/>
    <property type="match status" value="1"/>
</dbReference>
<accession>A0ABV6FJI3</accession>
<feature type="chain" id="PRO_5047184294" description="Lipoprotein SmpA/OmlA domain-containing protein" evidence="1">
    <location>
        <begin position="20"/>
        <end position="99"/>
    </location>
</feature>
<feature type="signal peptide" evidence="1">
    <location>
        <begin position="1"/>
        <end position="19"/>
    </location>
</feature>
<evidence type="ECO:0000313" key="2">
    <source>
        <dbReference type="EMBL" id="MFC0253677.1"/>
    </source>
</evidence>
<dbReference type="Proteomes" id="UP001589773">
    <property type="component" value="Unassembled WGS sequence"/>
</dbReference>
<evidence type="ECO:0000313" key="3">
    <source>
        <dbReference type="Proteomes" id="UP001589773"/>
    </source>
</evidence>
<comment type="caution">
    <text evidence="2">The sequence shown here is derived from an EMBL/GenBank/DDBJ whole genome shotgun (WGS) entry which is preliminary data.</text>
</comment>
<reference evidence="2 3" key="1">
    <citation type="submission" date="2024-09" db="EMBL/GenBank/DDBJ databases">
        <authorList>
            <person name="Sun Q."/>
            <person name="Mori K."/>
        </authorList>
    </citation>
    <scope>NUCLEOTIDE SEQUENCE [LARGE SCALE GENOMIC DNA]</scope>
    <source>
        <strain evidence="2 3">CCM 7792</strain>
    </source>
</reference>
<gene>
    <name evidence="2" type="ORF">ACFFJK_17405</name>
</gene>
<protein>
    <recommendedName>
        <fullName evidence="4">Lipoprotein SmpA/OmlA domain-containing protein</fullName>
    </recommendedName>
</protein>
<evidence type="ECO:0008006" key="4">
    <source>
        <dbReference type="Google" id="ProtNLM"/>
    </source>
</evidence>
<proteinExistence type="predicted"/>
<sequence length="99" mass="10295">MKLRMLLPALLLAGCASTAAPPGTQVAGERLQQAVVPGTTTKAQLLATFGPTKNVVFDSGYEAWVYQSPAGGGRFAEFVVLIDPAGIVARTRTRAPALP</sequence>